<dbReference type="GO" id="GO:0006874">
    <property type="term" value="P:intracellular calcium ion homeostasis"/>
    <property type="evidence" value="ECO:0007669"/>
    <property type="project" value="TreeGrafter"/>
</dbReference>
<evidence type="ECO:0000256" key="3">
    <source>
        <dbReference type="ARBA" id="ARBA00022989"/>
    </source>
</evidence>
<dbReference type="Gene3D" id="1.20.1420.30">
    <property type="entry name" value="NCX, central ion-binding region"/>
    <property type="match status" value="2"/>
</dbReference>
<dbReference type="Proteomes" id="UP000885750">
    <property type="component" value="Unassembled WGS sequence"/>
</dbReference>
<proteinExistence type="predicted"/>
<feature type="transmembrane region" description="Helical" evidence="5">
    <location>
        <begin position="248"/>
        <end position="266"/>
    </location>
</feature>
<dbReference type="NCBIfam" id="TIGR00367">
    <property type="entry name" value="calcium/sodium antiporter"/>
    <property type="match status" value="1"/>
</dbReference>
<evidence type="ECO:0000256" key="4">
    <source>
        <dbReference type="ARBA" id="ARBA00023136"/>
    </source>
</evidence>
<organism evidence="7">
    <name type="scientific">Leucothrix mucor</name>
    <dbReference type="NCBI Taxonomy" id="45248"/>
    <lineage>
        <taxon>Bacteria</taxon>
        <taxon>Pseudomonadati</taxon>
        <taxon>Pseudomonadota</taxon>
        <taxon>Gammaproteobacteria</taxon>
        <taxon>Thiotrichales</taxon>
        <taxon>Thiotrichaceae</taxon>
        <taxon>Leucothrix</taxon>
    </lineage>
</organism>
<evidence type="ECO:0000256" key="2">
    <source>
        <dbReference type="ARBA" id="ARBA00022692"/>
    </source>
</evidence>
<keyword evidence="4 5" id="KW-0472">Membrane</keyword>
<evidence type="ECO:0000313" key="7">
    <source>
        <dbReference type="EMBL" id="HFC91643.1"/>
    </source>
</evidence>
<name>A0A7V2WU28_LEUMU</name>
<dbReference type="PANTHER" id="PTHR10846:SF8">
    <property type="entry name" value="INNER MEMBRANE PROTEIN YRBG"/>
    <property type="match status" value="1"/>
</dbReference>
<feature type="domain" description="Sodium/calcium exchanger membrane region" evidence="6">
    <location>
        <begin position="5"/>
        <end position="144"/>
    </location>
</feature>
<dbReference type="InterPro" id="IPR044880">
    <property type="entry name" value="NCX_ion-bd_dom_sf"/>
</dbReference>
<sequence length="326" mass="34650">MLIFILAIILGFIILIWSADQFVDGASSIAQHWGVSPLVIGMLIIGLGTSAPEMLVAASAALQGNAEMGIGNAIGSNITNITMVLGATALLVALPIHSRIIKKELPLVLIAGLLAWYLLSDGEFSRMDGGILLFGLFATITWMMFTAKKASNAHDPLLEEGADEIPPEMPFKKAMFWMVAGLLLLMFSSKLLVWGASNIAIELGISDLIIGLTIVAIGTSLPELAATISSARKGETDLAIGNIVGSNLFNTLGVLAIPGLIAPSVVSESILTRDMPIMIGVTVLLILFGIGCYKAARNRIIFWNGVVFLALFFAYQGLLYYQTVNA</sequence>
<feature type="transmembrane region" description="Helical" evidence="5">
    <location>
        <begin position="174"/>
        <end position="196"/>
    </location>
</feature>
<dbReference type="GO" id="GO:0005262">
    <property type="term" value="F:calcium channel activity"/>
    <property type="evidence" value="ECO:0007669"/>
    <property type="project" value="TreeGrafter"/>
</dbReference>
<dbReference type="InterPro" id="IPR004837">
    <property type="entry name" value="NaCa_Exmemb"/>
</dbReference>
<dbReference type="GO" id="GO:0005886">
    <property type="term" value="C:plasma membrane"/>
    <property type="evidence" value="ECO:0007669"/>
    <property type="project" value="TreeGrafter"/>
</dbReference>
<dbReference type="AlphaFoldDB" id="A0A7V2WU28"/>
<feature type="transmembrane region" description="Helical" evidence="5">
    <location>
        <begin position="302"/>
        <end position="321"/>
    </location>
</feature>
<evidence type="ECO:0000259" key="6">
    <source>
        <dbReference type="Pfam" id="PF01699"/>
    </source>
</evidence>
<feature type="transmembrane region" description="Helical" evidence="5">
    <location>
        <begin position="278"/>
        <end position="296"/>
    </location>
</feature>
<evidence type="ECO:0000256" key="5">
    <source>
        <dbReference type="SAM" id="Phobius"/>
    </source>
</evidence>
<evidence type="ECO:0000256" key="1">
    <source>
        <dbReference type="ARBA" id="ARBA00004141"/>
    </source>
</evidence>
<comment type="caution">
    <text evidence="7">The sequence shown here is derived from an EMBL/GenBank/DDBJ whole genome shotgun (WGS) entry which is preliminary data.</text>
</comment>
<accession>A0A7V2WU28</accession>
<feature type="transmembrane region" description="Helical" evidence="5">
    <location>
        <begin position="100"/>
        <end position="119"/>
    </location>
</feature>
<feature type="domain" description="Sodium/calcium exchanger membrane region" evidence="6">
    <location>
        <begin position="174"/>
        <end position="318"/>
    </location>
</feature>
<keyword evidence="2 5" id="KW-0812">Transmembrane</keyword>
<comment type="subcellular location">
    <subcellularLocation>
        <location evidence="1">Membrane</location>
        <topology evidence="1">Multi-pass membrane protein</topology>
    </subcellularLocation>
</comment>
<dbReference type="GO" id="GO:0008273">
    <property type="term" value="F:calcium, potassium:sodium antiporter activity"/>
    <property type="evidence" value="ECO:0007669"/>
    <property type="project" value="TreeGrafter"/>
</dbReference>
<feature type="transmembrane region" description="Helical" evidence="5">
    <location>
        <begin position="74"/>
        <end position="94"/>
    </location>
</feature>
<reference evidence="7" key="1">
    <citation type="journal article" date="2020" name="mSystems">
        <title>Genome- and Community-Level Interaction Insights into Carbon Utilization and Element Cycling Functions of Hydrothermarchaeota in Hydrothermal Sediment.</title>
        <authorList>
            <person name="Zhou Z."/>
            <person name="Liu Y."/>
            <person name="Xu W."/>
            <person name="Pan J."/>
            <person name="Luo Z.H."/>
            <person name="Li M."/>
        </authorList>
    </citation>
    <scope>NUCLEOTIDE SEQUENCE [LARGE SCALE GENOMIC DNA]</scope>
    <source>
        <strain evidence="7">HyVt-493</strain>
    </source>
</reference>
<keyword evidence="3 5" id="KW-1133">Transmembrane helix</keyword>
<dbReference type="Pfam" id="PF01699">
    <property type="entry name" value="Na_Ca_ex"/>
    <property type="match status" value="2"/>
</dbReference>
<dbReference type="PANTHER" id="PTHR10846">
    <property type="entry name" value="SODIUM/POTASSIUM/CALCIUM EXCHANGER"/>
    <property type="match status" value="1"/>
</dbReference>
<gene>
    <name evidence="7" type="ORF">ENJ51_02385</name>
</gene>
<dbReference type="EMBL" id="DRMS01000093">
    <property type="protein sequence ID" value="HFC91643.1"/>
    <property type="molecule type" value="Genomic_DNA"/>
</dbReference>
<protein>
    <submittedName>
        <fullName evidence="7">Calcium/sodium antiporter</fullName>
    </submittedName>
</protein>
<feature type="transmembrane region" description="Helical" evidence="5">
    <location>
        <begin position="35"/>
        <end position="62"/>
    </location>
</feature>
<feature type="transmembrane region" description="Helical" evidence="5">
    <location>
        <begin position="131"/>
        <end position="147"/>
    </location>
</feature>
<dbReference type="InterPro" id="IPR004481">
    <property type="entry name" value="K/Na/Ca-exchanger"/>
</dbReference>